<dbReference type="InterPro" id="IPR054720">
    <property type="entry name" value="HpiC1"/>
</dbReference>
<accession>A0A6B3LCB2</accession>
<dbReference type="Pfam" id="PF22825">
    <property type="entry name" value="HpiC1-like"/>
    <property type="match status" value="1"/>
</dbReference>
<feature type="domain" description="Ice-binding protein C-terminal" evidence="1">
    <location>
        <begin position="182"/>
        <end position="205"/>
    </location>
</feature>
<dbReference type="Pfam" id="PF07589">
    <property type="entry name" value="PEP-CTERM"/>
    <property type="match status" value="1"/>
</dbReference>
<proteinExistence type="predicted"/>
<dbReference type="KEGG" id="soa:G3M56_013715"/>
<sequence length="205" mass="21263">MKIIPAIALAATFVGAASAATVSISNNSFESPGANGGFTFQTPTDWTNEGGSVFLEDITSVGFSLGTADGADFLTLQDTGTVSQNLGVSYIAGNIYTLTLAITNRTGQANTNSGIFALHDDNGELASFSVDTTAFTGDQVNNFNDYSFDYTATGAEVGNITVVLSEENSSGRFHIDNVRLTAVPEPSSAALLGLGGLAMILIRRK</sequence>
<dbReference type="Proteomes" id="UP000475117">
    <property type="component" value="Chromosome"/>
</dbReference>
<keyword evidence="3" id="KW-1185">Reference proteome</keyword>
<dbReference type="InterPro" id="IPR013424">
    <property type="entry name" value="Ice-binding_C"/>
</dbReference>
<dbReference type="AlphaFoldDB" id="A0A6B3LCB2"/>
<evidence type="ECO:0000259" key="1">
    <source>
        <dbReference type="Pfam" id="PF07589"/>
    </source>
</evidence>
<name>A0A6B3LCB2_9BACT</name>
<dbReference type="NCBIfam" id="TIGR02595">
    <property type="entry name" value="PEP_CTERM"/>
    <property type="match status" value="1"/>
</dbReference>
<organism evidence="2 3">
    <name type="scientific">Sulfuriroseicoccus oceanibius</name>
    <dbReference type="NCBI Taxonomy" id="2707525"/>
    <lineage>
        <taxon>Bacteria</taxon>
        <taxon>Pseudomonadati</taxon>
        <taxon>Verrucomicrobiota</taxon>
        <taxon>Verrucomicrobiia</taxon>
        <taxon>Verrucomicrobiales</taxon>
        <taxon>Verrucomicrobiaceae</taxon>
        <taxon>Sulfuriroseicoccus</taxon>
    </lineage>
</organism>
<gene>
    <name evidence="2" type="ORF">G3M56_013715</name>
</gene>
<evidence type="ECO:0000313" key="3">
    <source>
        <dbReference type="Proteomes" id="UP000475117"/>
    </source>
</evidence>
<reference evidence="2 3" key="1">
    <citation type="submission" date="2020-12" db="EMBL/GenBank/DDBJ databases">
        <title>Sulforoseuscoccus oceanibium gen. nov., sp. nov., a representative of the phylum Verrucomicrobia with special cytoplasmic membrane, and proposal of Sulforoseuscoccusaceae fam. nov.</title>
        <authorList>
            <person name="Xi F."/>
        </authorList>
    </citation>
    <scope>NUCLEOTIDE SEQUENCE [LARGE SCALE GENOMIC DNA]</scope>
    <source>
        <strain evidence="2 3">T37</strain>
    </source>
</reference>
<evidence type="ECO:0000313" key="2">
    <source>
        <dbReference type="EMBL" id="QQL44910.1"/>
    </source>
</evidence>
<protein>
    <submittedName>
        <fullName evidence="2">PEP-CTERM sorting domain-containing protein</fullName>
    </submittedName>
</protein>
<dbReference type="RefSeq" id="WP_164364767.1">
    <property type="nucleotide sequence ID" value="NZ_CP066776.1"/>
</dbReference>
<dbReference type="EMBL" id="CP066776">
    <property type="protein sequence ID" value="QQL44910.1"/>
    <property type="molecule type" value="Genomic_DNA"/>
</dbReference>
<dbReference type="Gene3D" id="2.60.120.260">
    <property type="entry name" value="Galactose-binding domain-like"/>
    <property type="match status" value="1"/>
</dbReference>